<dbReference type="Pfam" id="PF07691">
    <property type="entry name" value="PA14"/>
    <property type="match status" value="1"/>
</dbReference>
<dbReference type="FunFam" id="2.60.40.10:FF:000495">
    <property type="entry name" value="Periplasmic beta-glucosidase"/>
    <property type="match status" value="1"/>
</dbReference>
<dbReference type="GO" id="GO:0008422">
    <property type="term" value="F:beta-glucosidase activity"/>
    <property type="evidence" value="ECO:0007669"/>
    <property type="project" value="UniProtKB-EC"/>
</dbReference>
<organism evidence="5">
    <name type="scientific">mine drainage metagenome</name>
    <dbReference type="NCBI Taxonomy" id="410659"/>
    <lineage>
        <taxon>unclassified sequences</taxon>
        <taxon>metagenomes</taxon>
        <taxon>ecological metagenomes</taxon>
    </lineage>
</organism>
<dbReference type="InterPro" id="IPR001764">
    <property type="entry name" value="Glyco_hydro_3_N"/>
</dbReference>
<keyword evidence="2 5" id="KW-0378">Hydrolase</keyword>
<reference evidence="5" key="1">
    <citation type="submission" date="2016-10" db="EMBL/GenBank/DDBJ databases">
        <title>Sequence of Gallionella enrichment culture.</title>
        <authorList>
            <person name="Poehlein A."/>
            <person name="Muehling M."/>
            <person name="Daniel R."/>
        </authorList>
    </citation>
    <scope>NUCLEOTIDE SEQUENCE</scope>
</reference>
<dbReference type="InterPro" id="IPR050288">
    <property type="entry name" value="Cellulose_deg_GH3"/>
</dbReference>
<feature type="domain" description="PA14" evidence="4">
    <location>
        <begin position="429"/>
        <end position="569"/>
    </location>
</feature>
<evidence type="ECO:0000259" key="4">
    <source>
        <dbReference type="PROSITE" id="PS51820"/>
    </source>
</evidence>
<dbReference type="GO" id="GO:0005975">
    <property type="term" value="P:carbohydrate metabolic process"/>
    <property type="evidence" value="ECO:0007669"/>
    <property type="project" value="InterPro"/>
</dbReference>
<dbReference type="EMBL" id="MLJW01000043">
    <property type="protein sequence ID" value="OIR06414.1"/>
    <property type="molecule type" value="Genomic_DNA"/>
</dbReference>
<keyword evidence="3" id="KW-0119">Carbohydrate metabolism</keyword>
<dbReference type="InterPro" id="IPR013783">
    <property type="entry name" value="Ig-like_fold"/>
</dbReference>
<dbReference type="AlphaFoldDB" id="A0A1J5T2L2"/>
<dbReference type="Gene3D" id="3.40.50.1700">
    <property type="entry name" value="Glycoside hydrolase family 3 C-terminal domain"/>
    <property type="match status" value="1"/>
</dbReference>
<dbReference type="InterPro" id="IPR002772">
    <property type="entry name" value="Glyco_hydro_3_C"/>
</dbReference>
<dbReference type="PANTHER" id="PTHR42715">
    <property type="entry name" value="BETA-GLUCOSIDASE"/>
    <property type="match status" value="1"/>
</dbReference>
<evidence type="ECO:0000256" key="2">
    <source>
        <dbReference type="ARBA" id="ARBA00022801"/>
    </source>
</evidence>
<evidence type="ECO:0000256" key="3">
    <source>
        <dbReference type="ARBA" id="ARBA00023277"/>
    </source>
</evidence>
<dbReference type="Gene3D" id="2.60.40.10">
    <property type="entry name" value="Immunoglobulins"/>
    <property type="match status" value="1"/>
</dbReference>
<dbReference type="InterPro" id="IPR036881">
    <property type="entry name" value="Glyco_hydro_3_C_sf"/>
</dbReference>
<dbReference type="PROSITE" id="PS00775">
    <property type="entry name" value="GLYCOSYL_HYDROL_F3"/>
    <property type="match status" value="1"/>
</dbReference>
<dbReference type="InterPro" id="IPR036962">
    <property type="entry name" value="Glyco_hydro_3_N_sf"/>
</dbReference>
<dbReference type="InterPro" id="IPR026891">
    <property type="entry name" value="Fn3-like"/>
</dbReference>
<comment type="caution">
    <text evidence="5">The sequence shown here is derived from an EMBL/GenBank/DDBJ whole genome shotgun (WGS) entry which is preliminary data.</text>
</comment>
<dbReference type="EC" id="3.2.1.21" evidence="5"/>
<dbReference type="Pfam" id="PF00933">
    <property type="entry name" value="Glyco_hydro_3"/>
    <property type="match status" value="1"/>
</dbReference>
<dbReference type="PANTHER" id="PTHR42715:SF10">
    <property type="entry name" value="BETA-GLUCOSIDASE"/>
    <property type="match status" value="1"/>
</dbReference>
<accession>A0A1J5T2L2</accession>
<dbReference type="Gene3D" id="3.20.20.300">
    <property type="entry name" value="Glycoside hydrolase, family 3, N-terminal domain"/>
    <property type="match status" value="1"/>
</dbReference>
<dbReference type="InterPro" id="IPR037524">
    <property type="entry name" value="PA14/GLEYA"/>
</dbReference>
<dbReference type="SMART" id="SM01217">
    <property type="entry name" value="Fn3_like"/>
    <property type="match status" value="1"/>
</dbReference>
<proteinExistence type="inferred from homology"/>
<dbReference type="InterPro" id="IPR017853">
    <property type="entry name" value="GH"/>
</dbReference>
<dbReference type="PRINTS" id="PR00133">
    <property type="entry name" value="GLHYDRLASE3"/>
</dbReference>
<dbReference type="Pfam" id="PF14310">
    <property type="entry name" value="Fn3-like"/>
    <property type="match status" value="1"/>
</dbReference>
<keyword evidence="5" id="KW-0326">Glycosidase</keyword>
<dbReference type="InterPro" id="IPR011658">
    <property type="entry name" value="PA14_dom"/>
</dbReference>
<dbReference type="Pfam" id="PF01915">
    <property type="entry name" value="Glyco_hydro_3_C"/>
    <property type="match status" value="1"/>
</dbReference>
<evidence type="ECO:0000313" key="5">
    <source>
        <dbReference type="EMBL" id="OIR06414.1"/>
    </source>
</evidence>
<dbReference type="SUPFAM" id="SSF51445">
    <property type="entry name" value="(Trans)glycosidases"/>
    <property type="match status" value="1"/>
</dbReference>
<gene>
    <name evidence="5" type="ORF">GALL_113240</name>
</gene>
<dbReference type="SUPFAM" id="SSF52279">
    <property type="entry name" value="Beta-D-glucan exohydrolase, C-terminal domain"/>
    <property type="match status" value="1"/>
</dbReference>
<name>A0A1J5T2L2_9ZZZZ</name>
<protein>
    <submittedName>
        <fullName evidence="5">Beta-glucosidase BoGH3A</fullName>
        <ecNumber evidence="5">3.2.1.21</ecNumber>
    </submittedName>
</protein>
<comment type="similarity">
    <text evidence="1">Belongs to the glycosyl hydrolase 3 family.</text>
</comment>
<dbReference type="Gene3D" id="2.60.120.260">
    <property type="entry name" value="Galactose-binding domain-like"/>
    <property type="match status" value="1"/>
</dbReference>
<dbReference type="SMART" id="SM00758">
    <property type="entry name" value="PA14"/>
    <property type="match status" value="1"/>
</dbReference>
<dbReference type="InterPro" id="IPR019800">
    <property type="entry name" value="Glyco_hydro_3_AS"/>
</dbReference>
<dbReference type="PROSITE" id="PS51820">
    <property type="entry name" value="PA14"/>
    <property type="match status" value="1"/>
</dbReference>
<evidence type="ECO:0000256" key="1">
    <source>
        <dbReference type="ARBA" id="ARBA00005336"/>
    </source>
</evidence>
<sequence>MSLLRTTLVSLVLATGALAQTPAPRPLYLDPTQPVEARINDLLPRLTLDEKISMLGGDQTGFNATGVPRLDIPPIRMSDGPVGVRTGEATAFPTSIVMAATWDPALIRQYGVALGDEAKAKGKNCILGPCVDIDRFPLGGRNFESFGEDPFLTASMAVPYIEGVQSQGVIATVKHFACNDQEYERNNYNVLVDERTLHEIHLVPFEAAVRKAGVLALMSAYNLVNGEHCSENHHLLTDILKNQWGFKGIVMSDWVSVYSADKAALAGLDLEMPQPIWFGERLKQAVLDGKVPMSVIDDKVRRLLRVRFEAGIFENPDPKPDESVVRSAAHRALALKIAQEGIVLLQNKGILPLDPAKLRTVALIGPSAMIARTGGGGSSHVNPWRTTSPYEGITSLLGGKVRVTCAEGVRLDPFKTAIIPSSYLRTPDGESAGLLGEYFANPTFKGAPLFTRVDPQIDFVFPNAKPDPRMPADNYSIRWTGQFIPPATQTYHFAMGSDDGSRLYIDGKLVVDNWGQHGDEYQTGSIDLQAGRPYAIRIDYFQGGGDAAVHLAWKDPTDKTPEPTIADAVAAAKKADVAILCVGNTANNESEGHDVDSFHLPGNQDALVEAVLRANPNTILVVYGGVPVRLENWIAQTKAIVAALYPGQEGGEALADILFGRVNPSGKLPFSYIQDGAQSPAFAAYKSPTNVVRYSEGVFVGYRFYDAHNIRPLFPFGYGLSYTTFDYSRLRIEKRGEHDFVVKADITNTGRREGAEVVEVYVSPHPSPVPRPPKELKGYERVTLAPGQTKTVSVPLDARSFEYYDADTGRWTLSPGPFDILVGPSSREFRLHQSINVR</sequence>